<evidence type="ECO:0000313" key="2">
    <source>
        <dbReference type="Proteomes" id="UP000827872"/>
    </source>
</evidence>
<protein>
    <submittedName>
        <fullName evidence="1">Uncharacterized protein</fullName>
    </submittedName>
</protein>
<dbReference type="EMBL" id="CM037627">
    <property type="protein sequence ID" value="KAH7989577.1"/>
    <property type="molecule type" value="Genomic_DNA"/>
</dbReference>
<comment type="caution">
    <text evidence="1">The sequence shown here is derived from an EMBL/GenBank/DDBJ whole genome shotgun (WGS) entry which is preliminary data.</text>
</comment>
<organism evidence="1 2">
    <name type="scientific">Sphaerodactylus townsendi</name>
    <dbReference type="NCBI Taxonomy" id="933632"/>
    <lineage>
        <taxon>Eukaryota</taxon>
        <taxon>Metazoa</taxon>
        <taxon>Chordata</taxon>
        <taxon>Craniata</taxon>
        <taxon>Vertebrata</taxon>
        <taxon>Euteleostomi</taxon>
        <taxon>Lepidosauria</taxon>
        <taxon>Squamata</taxon>
        <taxon>Bifurcata</taxon>
        <taxon>Gekkota</taxon>
        <taxon>Sphaerodactylidae</taxon>
        <taxon>Sphaerodactylus</taxon>
    </lineage>
</organism>
<reference evidence="1" key="1">
    <citation type="submission" date="2021-08" db="EMBL/GenBank/DDBJ databases">
        <title>The first chromosome-level gecko genome reveals the dynamic sex chromosomes of Neotropical dwarf geckos (Sphaerodactylidae: Sphaerodactylus).</title>
        <authorList>
            <person name="Pinto B.J."/>
            <person name="Keating S.E."/>
            <person name="Gamble T."/>
        </authorList>
    </citation>
    <scope>NUCLEOTIDE SEQUENCE</scope>
    <source>
        <strain evidence="1">TG3544</strain>
    </source>
</reference>
<sequence>MLKSLFDEQKLSPVNSNFRFGGGERKNDEWGGLSFHNKEHDISVPRVEKKAGVSAKQGSDCSLAFKKPQCVRQQDRQEQQQGSGSKEGMAGHQCGSVLVTGANRGIGLELVKRFLGKPNPPKTVFATCRDPEGARGQELKSLTSKHPNLKILQLETTDPASVEAAAKKAEAHLGGSGLNLLINNAGIMPPCTLESATSKDMLDVYNTNLVGPMLVSKAFLPLLKKAAHASQQKGMSCGRAAIINMSTILGSIEKTPESYFFIPVVSYRCSKTALNMLTKCQSMGYKEEGILCTAVHPGWVKTELGSDQADLTVEESVNGIMNVLCNLSEKQHGVLVTWEGKVLPW</sequence>
<name>A0ACB8EAM4_9SAUR</name>
<keyword evidence="2" id="KW-1185">Reference proteome</keyword>
<proteinExistence type="predicted"/>
<accession>A0ACB8EAM4</accession>
<evidence type="ECO:0000313" key="1">
    <source>
        <dbReference type="EMBL" id="KAH7989577.1"/>
    </source>
</evidence>
<dbReference type="Proteomes" id="UP000827872">
    <property type="component" value="Linkage Group LG14"/>
</dbReference>
<gene>
    <name evidence="1" type="ORF">K3G42_011213</name>
</gene>